<evidence type="ECO:0000313" key="2">
    <source>
        <dbReference type="Proteomes" id="UP001576780"/>
    </source>
</evidence>
<dbReference type="Proteomes" id="UP001576780">
    <property type="component" value="Unassembled WGS sequence"/>
</dbReference>
<comment type="caution">
    <text evidence="1">The sequence shown here is derived from an EMBL/GenBank/DDBJ whole genome shotgun (WGS) entry which is preliminary data.</text>
</comment>
<keyword evidence="2" id="KW-1185">Reference proteome</keyword>
<accession>A0ABV4WI71</accession>
<dbReference type="RefSeq" id="WP_413276931.1">
    <property type="nucleotide sequence ID" value="NZ_JBHFNT010000071.1"/>
</dbReference>
<evidence type="ECO:0000313" key="1">
    <source>
        <dbReference type="EMBL" id="MFB2834496.1"/>
    </source>
</evidence>
<dbReference type="NCBIfam" id="TIGR02595">
    <property type="entry name" value="PEP_CTERM"/>
    <property type="match status" value="1"/>
</dbReference>
<sequence length="320" mass="33819">MNHGKVRNLVAAAITYGFISVTGQVASAGTLHNGWNYVSDPNYDSLAGDGRGGIIAGGTIYEIYGMAIKDDVDSDSIWVAINSNLPIAGRNTGPFDSGFPISNGNIGWGDLLFDFSGLGNFKAANDASSLFGIRFAAGNDSKVSRTGVYSNVKAVSVVAQNGGWSNFYNHNINGVLPRTNRNAATGELAWNDRYYSPYTSLGDWDLPQTLIPNVIASGTKIGDITLLNSSQLSAAGFSPAFLPAVGSQTFGFKFAKSLLPQADYLATLILECNNDAIAIKGTTKVIKAPEKVPEPSTILSLGIMALVFGTNRLGKQFKVS</sequence>
<protein>
    <submittedName>
        <fullName evidence="1">XDD3 family exosortase-dependent surface protein</fullName>
    </submittedName>
</protein>
<dbReference type="EMBL" id="JBHFNT010000071">
    <property type="protein sequence ID" value="MFB2834496.1"/>
    <property type="molecule type" value="Genomic_DNA"/>
</dbReference>
<dbReference type="InterPro" id="IPR013424">
    <property type="entry name" value="Ice-binding_C"/>
</dbReference>
<proteinExistence type="predicted"/>
<gene>
    <name evidence="1" type="ORF">ACE1CA_08175</name>
</gene>
<name>A0ABV4WI71_9CYAN</name>
<dbReference type="NCBIfam" id="NF041930">
    <property type="entry name" value="Xrt_dep_XDD3"/>
    <property type="match status" value="1"/>
</dbReference>
<reference evidence="1 2" key="1">
    <citation type="submission" date="2024-09" db="EMBL/GenBank/DDBJ databases">
        <title>Floridaenema gen nov. (Aerosakkonemataceae, Aerosakkonematales ord. nov., Cyanobacteria) from benthic tropical and subtropical fresh waters, with the description of four new species.</title>
        <authorList>
            <person name="Moretto J.A."/>
            <person name="Berthold D.E."/>
            <person name="Lefler F.W."/>
            <person name="Huang I.-S."/>
            <person name="Laughinghouse H. IV."/>
        </authorList>
    </citation>
    <scope>NUCLEOTIDE SEQUENCE [LARGE SCALE GENOMIC DNA]</scope>
    <source>
        <strain evidence="1 2">BLCC-F167</strain>
    </source>
</reference>
<organism evidence="1 2">
    <name type="scientific">Floridaenema evergladense BLCC-F167</name>
    <dbReference type="NCBI Taxonomy" id="3153639"/>
    <lineage>
        <taxon>Bacteria</taxon>
        <taxon>Bacillati</taxon>
        <taxon>Cyanobacteriota</taxon>
        <taxon>Cyanophyceae</taxon>
        <taxon>Oscillatoriophycideae</taxon>
        <taxon>Aerosakkonematales</taxon>
        <taxon>Aerosakkonemataceae</taxon>
        <taxon>Floridanema</taxon>
        <taxon>Floridanema evergladense</taxon>
    </lineage>
</organism>